<evidence type="ECO:0000313" key="3">
    <source>
        <dbReference type="Proteomes" id="UP000286402"/>
    </source>
</evidence>
<reference evidence="2 3" key="1">
    <citation type="submission" date="2016-07" db="EMBL/GenBank/DDBJ databases">
        <title>Genome analysis of Sphingobacterium siyangense T12B17.</title>
        <authorList>
            <person name="Xu D."/>
            <person name="Su Y."/>
            <person name="Zheng S."/>
        </authorList>
    </citation>
    <scope>NUCLEOTIDE SEQUENCE [LARGE SCALE GENOMIC DNA]</scope>
    <source>
        <strain evidence="2 3">T12B17</strain>
    </source>
</reference>
<dbReference type="PANTHER" id="PTHR35532:SF5">
    <property type="entry name" value="CARBOHYDRATE-BINDING DOMAIN-CONTAINING PROTEIN"/>
    <property type="match status" value="1"/>
</dbReference>
<dbReference type="AlphaFoldDB" id="A0A420G1B3"/>
<dbReference type="PANTHER" id="PTHR35532">
    <property type="entry name" value="SIMILAR TO POLYHYDROXYALKANOATE DEPOLYMERASE"/>
    <property type="match status" value="1"/>
</dbReference>
<name>A0A420G1B3_9SPHI</name>
<sequence>MFFIFSCKSENKIDFLYLENKFSKNAADSIRLQSLLFIKDNFDDLTSEKIIFFKDHDFDSIPYFLDTITSESSLRSIISKNKLSYHSLFVRDSKILTTEFLEQNINSAVSQWNTFPWSKQIPKDIFLNYLLPYKVLLEYPSGWRTYFQKQYQDSINKFVRNGEEDTDKVNASIIAKLYQSINYSENAFKLTKNPSLNEILAIGKGECYTLSHLFVYANRSVGIPSTIDIVPLWGSRNGSHATEVFYRKIETNPNEYTYSFKPSKGSFLNRPAKVFRFSFKKVNVWDDSIKALIEPQKSYIPEFLKSNHLLDVTDQYADVSNLKYTFLNRQSDKLAYICVFNYGQWMPLFYGRIINSRFAIFNKMSKNMLYQVGVPEGSSYKFVDRAFILDSSGKMIYSEPNTNVRIKIKIQKINEGENSWVKANSKYALSILNKKNYWEVVSVKYCETDSVLNFDKIPSNSFYRLKEIGTNHNLERIFLCKNDKIIWY</sequence>
<evidence type="ECO:0000313" key="2">
    <source>
        <dbReference type="EMBL" id="RKF38945.1"/>
    </source>
</evidence>
<accession>A0A420G1B3</accession>
<dbReference type="Gene3D" id="3.10.620.30">
    <property type="match status" value="1"/>
</dbReference>
<dbReference type="Pfam" id="PF01841">
    <property type="entry name" value="Transglut_core"/>
    <property type="match status" value="1"/>
</dbReference>
<proteinExistence type="predicted"/>
<gene>
    <name evidence="2" type="ORF">BCY89_26735</name>
</gene>
<dbReference type="InterPro" id="IPR038765">
    <property type="entry name" value="Papain-like_cys_pep_sf"/>
</dbReference>
<dbReference type="InterPro" id="IPR002931">
    <property type="entry name" value="Transglutaminase-like"/>
</dbReference>
<feature type="domain" description="Transglutaminase-like" evidence="1">
    <location>
        <begin position="157"/>
        <end position="243"/>
    </location>
</feature>
<dbReference type="EMBL" id="MCAQ01000006">
    <property type="protein sequence ID" value="RKF38945.1"/>
    <property type="molecule type" value="Genomic_DNA"/>
</dbReference>
<comment type="caution">
    <text evidence="2">The sequence shown here is derived from an EMBL/GenBank/DDBJ whole genome shotgun (WGS) entry which is preliminary data.</text>
</comment>
<protein>
    <recommendedName>
        <fullName evidence="1">Transglutaminase-like domain-containing protein</fullName>
    </recommendedName>
</protein>
<dbReference type="Proteomes" id="UP000286402">
    <property type="component" value="Unassembled WGS sequence"/>
</dbReference>
<evidence type="ECO:0000259" key="1">
    <source>
        <dbReference type="Pfam" id="PF01841"/>
    </source>
</evidence>
<keyword evidence="3" id="KW-1185">Reference proteome</keyword>
<organism evidence="2 3">
    <name type="scientific">Sphingobacterium siyangense</name>
    <dbReference type="NCBI Taxonomy" id="459529"/>
    <lineage>
        <taxon>Bacteria</taxon>
        <taxon>Pseudomonadati</taxon>
        <taxon>Bacteroidota</taxon>
        <taxon>Sphingobacteriia</taxon>
        <taxon>Sphingobacteriales</taxon>
        <taxon>Sphingobacteriaceae</taxon>
        <taxon>Sphingobacterium</taxon>
    </lineage>
</organism>
<dbReference type="SUPFAM" id="SSF54001">
    <property type="entry name" value="Cysteine proteinases"/>
    <property type="match status" value="1"/>
</dbReference>